<dbReference type="Gene3D" id="3.40.190.10">
    <property type="entry name" value="Periplasmic binding protein-like II"/>
    <property type="match status" value="1"/>
</dbReference>
<feature type="transmembrane region" description="Helical" evidence="1">
    <location>
        <begin position="30"/>
        <end position="52"/>
    </location>
</feature>
<evidence type="ECO:0000256" key="1">
    <source>
        <dbReference type="SAM" id="Phobius"/>
    </source>
</evidence>
<gene>
    <name evidence="2" type="ORF">SAMN06296378_0210</name>
</gene>
<organism evidence="2 3">
    <name type="scientific">Salinibacterium xinjiangense</name>
    <dbReference type="NCBI Taxonomy" id="386302"/>
    <lineage>
        <taxon>Bacteria</taxon>
        <taxon>Bacillati</taxon>
        <taxon>Actinomycetota</taxon>
        <taxon>Actinomycetes</taxon>
        <taxon>Micrococcales</taxon>
        <taxon>Microbacteriaceae</taxon>
        <taxon>Salinibacterium</taxon>
    </lineage>
</organism>
<dbReference type="EMBL" id="OCST01000001">
    <property type="protein sequence ID" value="SOE47313.1"/>
    <property type="molecule type" value="Genomic_DNA"/>
</dbReference>
<name>A0A2C8YAN8_9MICO</name>
<keyword evidence="1" id="KW-0812">Transmembrane</keyword>
<evidence type="ECO:0000313" key="2">
    <source>
        <dbReference type="EMBL" id="SOE47313.1"/>
    </source>
</evidence>
<keyword evidence="1" id="KW-0472">Membrane</keyword>
<protein>
    <submittedName>
        <fullName evidence="2">Uncharacterized protein</fullName>
    </submittedName>
</protein>
<reference evidence="2 3" key="1">
    <citation type="submission" date="2017-09" db="EMBL/GenBank/DDBJ databases">
        <authorList>
            <person name="Ehlers B."/>
            <person name="Leendertz F.H."/>
        </authorList>
    </citation>
    <scope>NUCLEOTIDE SEQUENCE [LARGE SCALE GENOMIC DNA]</scope>
    <source>
        <strain evidence="2 3">CGMCC 1.05381</strain>
    </source>
</reference>
<sequence>MPQLRRVTHNVLSVMLSHPKSPAQRRVKRVVTAVSGALVTLAVMGLVVIVPVDSTPAVAATSTNSELTVAWDGDVSLAKDFQPERNPSSSGYAEFNDIKVSVSQTQGIVDQTVRVSVTGFSPTISATQSRDGVAADSAKNYIQAMQCWGDDPNAVDFNETCQWGGRVDGTGVGDSVIADNLGRVGPLDNDFAKPTTHDVPFRTANGREVSGKPRLVDGLAQYDMLNYFSSSSTNEVSAARIGTKGSGYFEFETQSSASAPQLGCGSAKHLRCWLVVVPRGTHFGGNGDECSGVRANQDPYDLFKKGQANVIQGGSPVNDQCDYFDNRIVVPLDFMPTGVTCAIGSTETRVVGSQLMTAAMSSWQPSLCSSVKSTFSFSTNSDVLARAQLIDTGLSSPNIAYSGNPVAAGELSTENQRTNFAKTTLSYVPVGVSSMVIGFVAESASGRQESLVFSPRLMAKYLTQSYPFLVPQSISSQGRNATHLGAANQKYTKPFQDPEFQVLNPTNYLQFQYVPALVLPGSKSDGIRQVWRWILADADARAFLSGAEDPWGMTVNPYYLPKGTAAATIPWYLSESRDYLETAVTRAVGLSNLDGTPRKLVDSPPDDFSKYDQTLMPLKLATERSRFDSIQFAPYSETFLAGARQTFRADSRAKTMWDPNSINAVGEKGDWKATGAQVPGQRFMITVTDSVSAQRWGISTASLTAPGTTVTAKTVPADVKSITMTPESMSKALAALTATSLDSVKQVDPSKVVAGGWPMTMVTYAGVNLTKAPVAARKTISAMLKQVTTTGQILGTAPGELPTGYLPLTDELKTQAVAAIATIDSFVPVTKTPAPKPAAASPVAPKAIAQDPFEAAADSGAAAAADPAVVAGVDELSTARTNASSTDPLLLSGLVIALVIGLAGLLIAPVLLRGRGFF</sequence>
<proteinExistence type="predicted"/>
<keyword evidence="1" id="KW-1133">Transmembrane helix</keyword>
<feature type="transmembrane region" description="Helical" evidence="1">
    <location>
        <begin position="889"/>
        <end position="912"/>
    </location>
</feature>
<accession>A0A2C8YAN8</accession>
<evidence type="ECO:0000313" key="3">
    <source>
        <dbReference type="Proteomes" id="UP000219440"/>
    </source>
</evidence>
<dbReference type="Proteomes" id="UP000219440">
    <property type="component" value="Unassembled WGS sequence"/>
</dbReference>
<dbReference type="AlphaFoldDB" id="A0A2C8YAN8"/>
<keyword evidence="3" id="KW-1185">Reference proteome</keyword>